<dbReference type="EMBL" id="KK102372">
    <property type="protein sequence ID" value="KIY97935.1"/>
    <property type="molecule type" value="Genomic_DNA"/>
</dbReference>
<dbReference type="AlphaFoldDB" id="A0A0D2MU14"/>
<evidence type="ECO:0000256" key="1">
    <source>
        <dbReference type="ARBA" id="ARBA00022737"/>
    </source>
</evidence>
<gene>
    <name evidence="4" type="ORF">MNEG_10027</name>
</gene>
<keyword evidence="5" id="KW-1185">Reference proteome</keyword>
<organism evidence="4 5">
    <name type="scientific">Monoraphidium neglectum</name>
    <dbReference type="NCBI Taxonomy" id="145388"/>
    <lineage>
        <taxon>Eukaryota</taxon>
        <taxon>Viridiplantae</taxon>
        <taxon>Chlorophyta</taxon>
        <taxon>core chlorophytes</taxon>
        <taxon>Chlorophyceae</taxon>
        <taxon>CS clade</taxon>
        <taxon>Sphaeropleales</taxon>
        <taxon>Selenastraceae</taxon>
        <taxon>Monoraphidium</taxon>
    </lineage>
</organism>
<protein>
    <submittedName>
        <fullName evidence="4">Uncharacterized protein</fullName>
    </submittedName>
</protein>
<dbReference type="Pfam" id="PF12796">
    <property type="entry name" value="Ank_2"/>
    <property type="match status" value="1"/>
</dbReference>
<dbReference type="Gene3D" id="1.25.40.20">
    <property type="entry name" value="Ankyrin repeat-containing domain"/>
    <property type="match status" value="1"/>
</dbReference>
<dbReference type="KEGG" id="mng:MNEG_10027"/>
<dbReference type="PANTHER" id="PTHR24201">
    <property type="entry name" value="ANK_REP_REGION DOMAIN-CONTAINING PROTEIN"/>
    <property type="match status" value="1"/>
</dbReference>
<dbReference type="STRING" id="145388.A0A0D2MU14"/>
<dbReference type="GeneID" id="25727148"/>
<dbReference type="InterPro" id="IPR036770">
    <property type="entry name" value="Ankyrin_rpt-contain_sf"/>
</dbReference>
<dbReference type="InterPro" id="IPR002110">
    <property type="entry name" value="Ankyrin_rpt"/>
</dbReference>
<dbReference type="SUPFAM" id="SSF48403">
    <property type="entry name" value="Ankyrin repeat"/>
    <property type="match status" value="1"/>
</dbReference>
<dbReference type="OrthoDB" id="1577640at2759"/>
<evidence type="ECO:0000256" key="2">
    <source>
        <dbReference type="ARBA" id="ARBA00023043"/>
    </source>
</evidence>
<accession>A0A0D2MU14</accession>
<feature type="repeat" description="ANK" evidence="3">
    <location>
        <begin position="87"/>
        <end position="120"/>
    </location>
</feature>
<keyword evidence="2 3" id="KW-0040">ANK repeat</keyword>
<evidence type="ECO:0000313" key="4">
    <source>
        <dbReference type="EMBL" id="KIY97935.1"/>
    </source>
</evidence>
<keyword evidence="1" id="KW-0677">Repeat</keyword>
<dbReference type="RefSeq" id="XP_013896955.1">
    <property type="nucleotide sequence ID" value="XM_014041501.1"/>
</dbReference>
<feature type="repeat" description="ANK" evidence="3">
    <location>
        <begin position="121"/>
        <end position="153"/>
    </location>
</feature>
<sequence length="183" mass="19359">MTDPDGFDPVADTVGAGIYSGRVKRDAAGEVVWGRQYADHNSAPGPVYDGNGYTDMAKAIHTGPEAVKRLLAAASDPKAAANEIMTGGARPLHTCGMSKKGQLSTQLLIDAGADLEVYDTYGYTPLHRMASNNLPIGARALLEAGADPSRETDKAYVGDSPLNIAVWNGARDVERVLLEFLGR</sequence>
<evidence type="ECO:0000256" key="3">
    <source>
        <dbReference type="PROSITE-ProRule" id="PRU00023"/>
    </source>
</evidence>
<name>A0A0D2MU14_9CHLO</name>
<evidence type="ECO:0000313" key="5">
    <source>
        <dbReference type="Proteomes" id="UP000054498"/>
    </source>
</evidence>
<dbReference type="InterPro" id="IPR050776">
    <property type="entry name" value="Ank_Repeat/CDKN_Inhibitor"/>
</dbReference>
<dbReference type="Proteomes" id="UP000054498">
    <property type="component" value="Unassembled WGS sequence"/>
</dbReference>
<proteinExistence type="predicted"/>
<dbReference type="PROSITE" id="PS50088">
    <property type="entry name" value="ANK_REPEAT"/>
    <property type="match status" value="2"/>
</dbReference>
<reference evidence="4 5" key="1">
    <citation type="journal article" date="2013" name="BMC Genomics">
        <title>Reconstruction of the lipid metabolism for the microalga Monoraphidium neglectum from its genome sequence reveals characteristics suitable for biofuel production.</title>
        <authorList>
            <person name="Bogen C."/>
            <person name="Al-Dilaimi A."/>
            <person name="Albersmeier A."/>
            <person name="Wichmann J."/>
            <person name="Grundmann M."/>
            <person name="Rupp O."/>
            <person name="Lauersen K.J."/>
            <person name="Blifernez-Klassen O."/>
            <person name="Kalinowski J."/>
            <person name="Goesmann A."/>
            <person name="Mussgnug J.H."/>
            <person name="Kruse O."/>
        </authorList>
    </citation>
    <scope>NUCLEOTIDE SEQUENCE [LARGE SCALE GENOMIC DNA]</scope>
    <source>
        <strain evidence="4 5">SAG 48.87</strain>
    </source>
</reference>